<feature type="domain" description="Thioester reductase (TE)" evidence="3">
    <location>
        <begin position="10"/>
        <end position="254"/>
    </location>
</feature>
<dbReference type="RefSeq" id="WP_371149888.1">
    <property type="nucleotide sequence ID" value="NZ_JBFSOO010000001.1"/>
</dbReference>
<dbReference type="Proteomes" id="UP001568358">
    <property type="component" value="Unassembled WGS sequence"/>
</dbReference>
<dbReference type="EMBL" id="JBFSOO010000001">
    <property type="protein sequence ID" value="MEZ6852345.1"/>
    <property type="molecule type" value="Genomic_DNA"/>
</dbReference>
<accession>A0ABV4JRG0</accession>
<evidence type="ECO:0000313" key="5">
    <source>
        <dbReference type="Proteomes" id="UP001568358"/>
    </source>
</evidence>
<keyword evidence="2" id="KW-0597">Phosphoprotein</keyword>
<gene>
    <name evidence="4" type="ORF">AB2Z07_02155</name>
</gene>
<dbReference type="NCBIfam" id="TIGR01746">
    <property type="entry name" value="Thioester-redct"/>
    <property type="match status" value="1"/>
</dbReference>
<protein>
    <submittedName>
        <fullName evidence="4">Thioester reductase domain-containing protein</fullName>
    </submittedName>
</protein>
<proteinExistence type="predicted"/>
<reference evidence="4 5" key="1">
    <citation type="submission" date="2024-07" db="EMBL/GenBank/DDBJ databases">
        <title>Active virus-host system and metabolic interactions in a Lokiarchaeon culture.</title>
        <authorList>
            <person name="Ponce Toledo R.I."/>
            <person name="Rodrigues Oliveira T."/>
            <person name="Schleper C."/>
        </authorList>
    </citation>
    <scope>NUCLEOTIDE SEQUENCE [LARGE SCALE GENOMIC DNA]</scope>
    <source>
        <strain evidence="4 5">B35</strain>
    </source>
</reference>
<keyword evidence="1" id="KW-0596">Phosphopantetheine</keyword>
<dbReference type="SUPFAM" id="SSF51735">
    <property type="entry name" value="NAD(P)-binding Rossmann-fold domains"/>
    <property type="match status" value="1"/>
</dbReference>
<organism evidence="4 5">
    <name type="scientific">Halodesulfovibrio aestuarii</name>
    <dbReference type="NCBI Taxonomy" id="126333"/>
    <lineage>
        <taxon>Bacteria</taxon>
        <taxon>Pseudomonadati</taxon>
        <taxon>Thermodesulfobacteriota</taxon>
        <taxon>Desulfovibrionia</taxon>
        <taxon>Desulfovibrionales</taxon>
        <taxon>Desulfovibrionaceae</taxon>
        <taxon>Halodesulfovibrio</taxon>
    </lineage>
</organism>
<dbReference type="InterPro" id="IPR036291">
    <property type="entry name" value="NAD(P)-bd_dom_sf"/>
</dbReference>
<dbReference type="PANTHER" id="PTHR44845">
    <property type="entry name" value="CARRIER DOMAIN-CONTAINING PROTEIN"/>
    <property type="match status" value="1"/>
</dbReference>
<dbReference type="InterPro" id="IPR013120">
    <property type="entry name" value="FAR_NAD-bd"/>
</dbReference>
<dbReference type="Gene3D" id="3.40.50.720">
    <property type="entry name" value="NAD(P)-binding Rossmann-like Domain"/>
    <property type="match status" value="1"/>
</dbReference>
<sequence>MNSYCKNILLTGATGFLGAHLLNELMRKTDATIYCLVRTPQQDSSEDRLMRNLAYLFGEEQTVQWNTKRIIPVLGDVGQDNLGLSVELYNMLSETVDTIFHSAAMMWHFGQLDQFSEVNVKGVRRLLSFAEKGISKRLNHISTLAVSGRRCDNPENLFTENDFHENMECPNAYVQTKYEAERILLPALNQKKGIRIFRPGFIMGDSLTGKFKEHITMDAQYLHLRGHILMETAPPLYDDDFMDITPADYAADAITHIALTPETENSVFHICNPQPILKSEIWECVRNWGYPIRTLPAETYMEEVLTLAESEAFLEGLKDIIVYLSDYEKSPAVFKCSNTLKALEGTEIHCPPPDKELLQKYLAYCVKTNFIPAPSSNTGGERA</sequence>
<evidence type="ECO:0000256" key="2">
    <source>
        <dbReference type="ARBA" id="ARBA00022553"/>
    </source>
</evidence>
<comment type="caution">
    <text evidence="4">The sequence shown here is derived from an EMBL/GenBank/DDBJ whole genome shotgun (WGS) entry which is preliminary data.</text>
</comment>
<dbReference type="Pfam" id="PF07993">
    <property type="entry name" value="NAD_binding_4"/>
    <property type="match status" value="1"/>
</dbReference>
<dbReference type="InterPro" id="IPR010080">
    <property type="entry name" value="Thioester_reductase-like_dom"/>
</dbReference>
<evidence type="ECO:0000313" key="4">
    <source>
        <dbReference type="EMBL" id="MEZ6852345.1"/>
    </source>
</evidence>
<keyword evidence="5" id="KW-1185">Reference proteome</keyword>
<evidence type="ECO:0000256" key="1">
    <source>
        <dbReference type="ARBA" id="ARBA00022450"/>
    </source>
</evidence>
<name>A0ABV4JRG0_9BACT</name>
<evidence type="ECO:0000259" key="3">
    <source>
        <dbReference type="Pfam" id="PF07993"/>
    </source>
</evidence>
<dbReference type="PANTHER" id="PTHR44845:SF6">
    <property type="entry name" value="BETA-ALANINE-ACTIVATING ENZYME"/>
    <property type="match status" value="1"/>
</dbReference>